<keyword evidence="2" id="KW-0645">Protease</keyword>
<dbReference type="GO" id="GO:0006508">
    <property type="term" value="P:proteolysis"/>
    <property type="evidence" value="ECO:0007669"/>
    <property type="project" value="UniProtKB-KW"/>
</dbReference>
<dbReference type="InterPro" id="IPR039785">
    <property type="entry name" value="MINY3/4"/>
</dbReference>
<sequence>NSPQDAFKATASPTPPPVSSYYVGSMLKTPTFPIWLCNINGNYSILFCTNRQLLSDWKMEHVFDLHFYSGQPLQKKPVHLTI</sequence>
<dbReference type="PANTHER" id="PTHR12473:SF18">
    <property type="entry name" value="INACTIVE UBIQUITIN CARBOXYL-TERMINAL HYDROLASE MINDY-4B"/>
    <property type="match status" value="1"/>
</dbReference>
<evidence type="ECO:0000256" key="2">
    <source>
        <dbReference type="RuleBase" id="RU367088"/>
    </source>
</evidence>
<dbReference type="GO" id="GO:0004843">
    <property type="term" value="F:cysteine-type deubiquitinase activity"/>
    <property type="evidence" value="ECO:0007669"/>
    <property type="project" value="UniProtKB-UniRule"/>
</dbReference>
<dbReference type="InterPro" id="IPR025257">
    <property type="entry name" value="MINDY-3/4_CD"/>
</dbReference>
<organism evidence="4 5">
    <name type="scientific">Neotoma lepida</name>
    <name type="common">Desert woodrat</name>
    <dbReference type="NCBI Taxonomy" id="56216"/>
    <lineage>
        <taxon>Eukaryota</taxon>
        <taxon>Metazoa</taxon>
        <taxon>Chordata</taxon>
        <taxon>Craniata</taxon>
        <taxon>Vertebrata</taxon>
        <taxon>Euteleostomi</taxon>
        <taxon>Mammalia</taxon>
        <taxon>Eutheria</taxon>
        <taxon>Euarchontoglires</taxon>
        <taxon>Glires</taxon>
        <taxon>Rodentia</taxon>
        <taxon>Myomorpha</taxon>
        <taxon>Muroidea</taxon>
        <taxon>Cricetidae</taxon>
        <taxon>Neotominae</taxon>
        <taxon>Neotoma</taxon>
    </lineage>
</organism>
<gene>
    <name evidence="4" type="ORF">A6R68_03700</name>
</gene>
<dbReference type="GO" id="GO:0071108">
    <property type="term" value="P:protein K48-linked deubiquitination"/>
    <property type="evidence" value="ECO:0007669"/>
    <property type="project" value="InterPro"/>
</dbReference>
<keyword evidence="2" id="KW-0788">Thiol protease</keyword>
<dbReference type="PANTHER" id="PTHR12473">
    <property type="entry name" value="UBIQUITIN CARBOXYL-TERMINAL HYDROLASE MINDY-4-RELATED"/>
    <property type="match status" value="1"/>
</dbReference>
<keyword evidence="2" id="KW-0378">Hydrolase</keyword>
<dbReference type="Pfam" id="PF13898">
    <property type="entry name" value="MINDY-3_4_CD"/>
    <property type="match status" value="1"/>
</dbReference>
<evidence type="ECO:0000313" key="4">
    <source>
        <dbReference type="EMBL" id="OBS67759.1"/>
    </source>
</evidence>
<accession>A0A1A6GPG9</accession>
<dbReference type="AlphaFoldDB" id="A0A1A6GPG9"/>
<dbReference type="EC" id="3.4.19.12" evidence="2"/>
<protein>
    <recommendedName>
        <fullName evidence="2">Ubiquitin carboxyl-terminal hydrolase MINDY</fullName>
        <ecNumber evidence="2">3.4.19.12</ecNumber>
    </recommendedName>
</protein>
<comment type="caution">
    <text evidence="4">The sequence shown here is derived from an EMBL/GenBank/DDBJ whole genome shotgun (WGS) entry which is preliminary data.</text>
</comment>
<feature type="non-terminal residue" evidence="4">
    <location>
        <position position="1"/>
    </location>
</feature>
<comment type="catalytic activity">
    <reaction evidence="2">
        <text>Thiol-dependent hydrolysis of ester, thioester, amide, peptide and isopeptide bonds formed by the C-terminal Gly of ubiquitin (a 76-residue protein attached to proteins as an intracellular targeting signal).</text>
        <dbReference type="EC" id="3.4.19.12"/>
    </reaction>
</comment>
<name>A0A1A6GPG9_NEOLE</name>
<proteinExistence type="inferred from homology"/>
<dbReference type="GO" id="GO:1990380">
    <property type="term" value="F:K48-linked deubiquitinase activity"/>
    <property type="evidence" value="ECO:0007669"/>
    <property type="project" value="UniProtKB-UniRule"/>
</dbReference>
<keyword evidence="2" id="KW-0833">Ubl conjugation pathway</keyword>
<dbReference type="STRING" id="56216.A0A1A6GPG9"/>
<evidence type="ECO:0000256" key="1">
    <source>
        <dbReference type="ARBA" id="ARBA00011074"/>
    </source>
</evidence>
<keyword evidence="5" id="KW-1185">Reference proteome</keyword>
<comment type="function">
    <text evidence="2">Hydrolase that can remove 'Lys-48'-linked conjugated ubiquitin from proteins.</text>
</comment>
<dbReference type="Proteomes" id="UP000092124">
    <property type="component" value="Unassembled WGS sequence"/>
</dbReference>
<dbReference type="OrthoDB" id="10263628at2759"/>
<feature type="domain" description="Deubiquitinating enzyme MINDY-3/4 conserved" evidence="3">
    <location>
        <begin position="21"/>
        <end position="82"/>
    </location>
</feature>
<evidence type="ECO:0000313" key="5">
    <source>
        <dbReference type="Proteomes" id="UP000092124"/>
    </source>
</evidence>
<dbReference type="EMBL" id="LZPO01077282">
    <property type="protein sequence ID" value="OBS67759.1"/>
    <property type="molecule type" value="Genomic_DNA"/>
</dbReference>
<comment type="similarity">
    <text evidence="1 2">Belongs to the MINDY deubiquitinase family. FAM188 subfamily.</text>
</comment>
<evidence type="ECO:0000259" key="3">
    <source>
        <dbReference type="Pfam" id="PF13898"/>
    </source>
</evidence>
<feature type="non-terminal residue" evidence="4">
    <location>
        <position position="82"/>
    </location>
</feature>
<reference evidence="4 5" key="1">
    <citation type="submission" date="2016-06" db="EMBL/GenBank/DDBJ databases">
        <title>The Draft Genome Sequence and Annotation of the Desert Woodrat Neotoma lepida.</title>
        <authorList>
            <person name="Campbell M."/>
            <person name="Oakeson K.F."/>
            <person name="Yandell M."/>
            <person name="Halpert J.R."/>
            <person name="Dearing D."/>
        </authorList>
    </citation>
    <scope>NUCLEOTIDE SEQUENCE [LARGE SCALE GENOMIC DNA]</scope>
    <source>
        <strain evidence="4">417</strain>
        <tissue evidence="4">Liver</tissue>
    </source>
</reference>